<evidence type="ECO:0000256" key="34">
    <source>
        <dbReference type="ARBA" id="ARBA00047855"/>
    </source>
</evidence>
<proteinExistence type="inferred from homology"/>
<evidence type="ECO:0000256" key="40">
    <source>
        <dbReference type="ARBA" id="ARBA00048989"/>
    </source>
</evidence>
<evidence type="ECO:0000313" key="44">
    <source>
        <dbReference type="EMBL" id="EJW85135.1"/>
    </source>
</evidence>
<evidence type="ECO:0000256" key="4">
    <source>
        <dbReference type="ARBA" id="ARBA00009183"/>
    </source>
</evidence>
<evidence type="ECO:0000256" key="2">
    <source>
        <dbReference type="ARBA" id="ARBA00004389"/>
    </source>
</evidence>
<dbReference type="AlphaFoldDB" id="J9BD93"/>
<evidence type="ECO:0000256" key="39">
    <source>
        <dbReference type="ARBA" id="ARBA00048459"/>
    </source>
</evidence>
<dbReference type="GO" id="GO:0050661">
    <property type="term" value="F:NADP binding"/>
    <property type="evidence" value="ECO:0007669"/>
    <property type="project" value="InterPro"/>
</dbReference>
<evidence type="ECO:0000256" key="31">
    <source>
        <dbReference type="ARBA" id="ARBA00047338"/>
    </source>
</evidence>
<evidence type="ECO:0000256" key="43">
    <source>
        <dbReference type="ARBA" id="ARBA00049475"/>
    </source>
</evidence>
<comment type="catalytic activity">
    <reaction evidence="37">
        <text>hypotaurine + NADPH + O2 + H(+) = taurine + NADP(+) + H2O</text>
        <dbReference type="Rhea" id="RHEA:69819"/>
        <dbReference type="ChEBI" id="CHEBI:15377"/>
        <dbReference type="ChEBI" id="CHEBI:15378"/>
        <dbReference type="ChEBI" id="CHEBI:15379"/>
        <dbReference type="ChEBI" id="CHEBI:57783"/>
        <dbReference type="ChEBI" id="CHEBI:57853"/>
        <dbReference type="ChEBI" id="CHEBI:58349"/>
        <dbReference type="ChEBI" id="CHEBI:507393"/>
        <dbReference type="EC" id="1.14.13.8"/>
    </reaction>
    <physiologicalReaction direction="left-to-right" evidence="37">
        <dbReference type="Rhea" id="RHEA:69820"/>
    </physiologicalReaction>
</comment>
<evidence type="ECO:0000256" key="6">
    <source>
        <dbReference type="ARBA" id="ARBA00012850"/>
    </source>
</evidence>
<evidence type="ECO:0000256" key="15">
    <source>
        <dbReference type="ARBA" id="ARBA00022857"/>
    </source>
</evidence>
<dbReference type="Proteomes" id="UP000004810">
    <property type="component" value="Unassembled WGS sequence"/>
</dbReference>
<evidence type="ECO:0000256" key="29">
    <source>
        <dbReference type="ARBA" id="ARBA00045722"/>
    </source>
</evidence>
<evidence type="ECO:0000256" key="32">
    <source>
        <dbReference type="ARBA" id="ARBA00047426"/>
    </source>
</evidence>
<keyword evidence="18" id="KW-0503">Monooxygenase</keyword>
<dbReference type="InterPro" id="IPR050346">
    <property type="entry name" value="FMO-like"/>
</dbReference>
<evidence type="ECO:0000256" key="22">
    <source>
        <dbReference type="ARBA" id="ARBA00029728"/>
    </source>
</evidence>
<dbReference type="FunFam" id="3.50.50.60:FF:000159">
    <property type="entry name" value="Dimethylaniline monooxygenase [N-oxide-forming]"/>
    <property type="match status" value="1"/>
</dbReference>
<keyword evidence="8" id="KW-0488">Methylation</keyword>
<comment type="catalytic activity">
    <reaction evidence="41">
        <text>heptan-4-one + NADPH + O2 + H(+) = propyl butanoate + NADP(+) + H2O</text>
        <dbReference type="Rhea" id="RHEA:54852"/>
        <dbReference type="ChEBI" id="CHEBI:15377"/>
        <dbReference type="ChEBI" id="CHEBI:15378"/>
        <dbReference type="ChEBI" id="CHEBI:15379"/>
        <dbReference type="ChEBI" id="CHEBI:57783"/>
        <dbReference type="ChEBI" id="CHEBI:58349"/>
        <dbReference type="ChEBI" id="CHEBI:89484"/>
        <dbReference type="ChEBI" id="CHEBI:89719"/>
    </reaction>
    <physiologicalReaction direction="left-to-right" evidence="41">
        <dbReference type="Rhea" id="RHEA:54853"/>
    </physiologicalReaction>
</comment>
<evidence type="ECO:0000313" key="45">
    <source>
        <dbReference type="Proteomes" id="UP000004810"/>
    </source>
</evidence>
<dbReference type="Pfam" id="PF00743">
    <property type="entry name" value="FMO-like"/>
    <property type="match status" value="1"/>
</dbReference>
<comment type="cofactor">
    <cofactor evidence="1">
        <name>FAD</name>
        <dbReference type="ChEBI" id="CHEBI:57692"/>
    </cofactor>
</comment>
<comment type="catalytic activity">
    <reaction evidence="39">
        <text>octan-3-one + NADPH + O2 + H(+) = ethyl hexanoate + NADP(+) + H2O</text>
        <dbReference type="Rhea" id="RHEA:54856"/>
        <dbReference type="ChEBI" id="CHEBI:15377"/>
        <dbReference type="ChEBI" id="CHEBI:15378"/>
        <dbReference type="ChEBI" id="CHEBI:15379"/>
        <dbReference type="ChEBI" id="CHEBI:57783"/>
        <dbReference type="ChEBI" id="CHEBI:58349"/>
        <dbReference type="ChEBI" id="CHEBI:80946"/>
        <dbReference type="ChEBI" id="CHEBI:86055"/>
    </reaction>
    <physiologicalReaction direction="left-to-right" evidence="39">
        <dbReference type="Rhea" id="RHEA:54857"/>
    </physiologicalReaction>
</comment>
<dbReference type="GO" id="GO:0005789">
    <property type="term" value="C:endoplasmic reticulum membrane"/>
    <property type="evidence" value="ECO:0007669"/>
    <property type="project" value="UniProtKB-SubCell"/>
</dbReference>
<evidence type="ECO:0000256" key="35">
    <source>
        <dbReference type="ARBA" id="ARBA00047864"/>
    </source>
</evidence>
<comment type="caution">
    <text evidence="44">The sequence shown here is derived from an EMBL/GenBank/DDBJ whole genome shotgun (WGS) entry which is preliminary data.</text>
</comment>
<comment type="subcellular location">
    <subcellularLocation>
        <location evidence="2">Endoplasmic reticulum membrane</location>
        <topology evidence="2">Single-pass membrane protein</topology>
    </subcellularLocation>
    <subcellularLocation>
        <location evidence="3">Microsome membrane</location>
    </subcellularLocation>
</comment>
<comment type="catalytic activity">
    <reaction evidence="33">
        <text>heptan-2-one + NADPH + O2 + H(+) = pentyl acetate + NADP(+) + H2O</text>
        <dbReference type="Rhea" id="RHEA:54836"/>
        <dbReference type="ChEBI" id="CHEBI:5672"/>
        <dbReference type="ChEBI" id="CHEBI:15377"/>
        <dbReference type="ChEBI" id="CHEBI:15378"/>
        <dbReference type="ChEBI" id="CHEBI:15379"/>
        <dbReference type="ChEBI" id="CHEBI:57783"/>
        <dbReference type="ChEBI" id="CHEBI:58349"/>
        <dbReference type="ChEBI" id="CHEBI:87362"/>
    </reaction>
    <physiologicalReaction direction="left-to-right" evidence="33">
        <dbReference type="Rhea" id="RHEA:54837"/>
    </physiologicalReaction>
</comment>
<dbReference type="EC" id="1.14.13.148" evidence="25"/>
<evidence type="ECO:0000256" key="27">
    <source>
        <dbReference type="ARBA" id="ARBA00034554"/>
    </source>
</evidence>
<evidence type="ECO:0000256" key="25">
    <source>
        <dbReference type="ARBA" id="ARBA00034528"/>
    </source>
</evidence>
<evidence type="ECO:0000256" key="1">
    <source>
        <dbReference type="ARBA" id="ARBA00001974"/>
    </source>
</evidence>
<dbReference type="InterPro" id="IPR000960">
    <property type="entry name" value="Flavin_mOase"/>
</dbReference>
<evidence type="ECO:0000256" key="8">
    <source>
        <dbReference type="ARBA" id="ARBA00022481"/>
    </source>
</evidence>
<evidence type="ECO:0000256" key="17">
    <source>
        <dbReference type="ARBA" id="ARBA00023002"/>
    </source>
</evidence>
<dbReference type="InterPro" id="IPR002257">
    <property type="entry name" value="Flavin_mOase_5"/>
</dbReference>
<name>J9BD93_WUCBA</name>
<gene>
    <name evidence="44" type="ORF">WUBG_03956</name>
</gene>
<comment type="catalytic activity">
    <reaction evidence="43">
        <text>octan-3-one + NADPH + O2 + H(+) = pentyl propanoate + NADP(+) + H2O</text>
        <dbReference type="Rhea" id="RHEA:54840"/>
        <dbReference type="ChEBI" id="CHEBI:15377"/>
        <dbReference type="ChEBI" id="CHEBI:15378"/>
        <dbReference type="ChEBI" id="CHEBI:15379"/>
        <dbReference type="ChEBI" id="CHEBI:57783"/>
        <dbReference type="ChEBI" id="CHEBI:58349"/>
        <dbReference type="ChEBI" id="CHEBI:80946"/>
        <dbReference type="ChEBI" id="CHEBI:87373"/>
    </reaction>
    <physiologicalReaction direction="left-to-right" evidence="43">
        <dbReference type="Rhea" id="RHEA:54841"/>
    </physiologicalReaction>
</comment>
<comment type="function">
    <text evidence="30">Broad spectrum monooxygenase that catalyzes the oxygenation of a wide variety of nitrogen- and sulfur-containing compounds including xenobiotics. Catalyzes the S-oxygenation of hypotaurine to produce taurine, an organic osmolyte involved in cell volume regulation as well as a variety of cytoprotective and developmental processes. In vitro, catalyzes the N-oxygenation of trimethylamine (TMA) to produce trimethylamine N-oxide (TMAO) and could therefore participate to the detoxification of this compound that is generated by the action of gut microbiota from dietary precursors such as choline, choline containing compounds, betaine or L-carnitine.</text>
</comment>
<keyword evidence="17" id="KW-0560">Oxidoreductase</keyword>
<keyword evidence="12" id="KW-0256">Endoplasmic reticulum</keyword>
<evidence type="ECO:0000256" key="37">
    <source>
        <dbReference type="ARBA" id="ARBA00048041"/>
    </source>
</evidence>
<keyword evidence="19" id="KW-0443">Lipid metabolism</keyword>
<comment type="function">
    <text evidence="29">Acts as a Baeyer-Villiger monooxygenase on a broad range of substrates. Catalyzes the insertion of an oxygen atom into a carbon-carbon bond adjacent to a carbonyl, which converts ketones to esters. Active on diverse carbonyl compounds, whereas soft nucleophiles are mostly non- or poorly reactive. In contrast with other forms of FMO it is non- or poorly active on 'classical' substrates such as drugs, pesticides, and dietary components containing soft nucleophilic heteroatoms. Able to oxidize drug molecules bearing a carbonyl group on an aliphatic chain, such as nabumetone and pentoxifylline. Also, in the absence of substrates, shows slow but yet significant NADPH oxidase activity. Acts as a positive modulator of cholesterol biosynthesis as well as glucose homeostasis, promoting metabolic aging via pleiotropic effects.</text>
</comment>
<dbReference type="Gene3D" id="3.50.50.60">
    <property type="entry name" value="FAD/NAD(P)-binding domain"/>
    <property type="match status" value="1"/>
</dbReference>
<keyword evidence="20" id="KW-0472">Membrane</keyword>
<comment type="catalytic activity">
    <reaction evidence="42">
        <text>N,N-dimethylaniline + NADPH + O2 + H(+) = N,N-dimethylaniline N-oxide + NADP(+) + H2O</text>
        <dbReference type="Rhea" id="RHEA:24468"/>
        <dbReference type="ChEBI" id="CHEBI:15377"/>
        <dbReference type="ChEBI" id="CHEBI:15378"/>
        <dbReference type="ChEBI" id="CHEBI:15379"/>
        <dbReference type="ChEBI" id="CHEBI:16269"/>
        <dbReference type="ChEBI" id="CHEBI:17735"/>
        <dbReference type="ChEBI" id="CHEBI:57783"/>
        <dbReference type="ChEBI" id="CHEBI:58349"/>
        <dbReference type="EC" id="1.14.13.8"/>
    </reaction>
    <physiologicalReaction direction="left-to-right" evidence="42">
        <dbReference type="Rhea" id="RHEA:24469"/>
    </physiologicalReaction>
</comment>
<evidence type="ECO:0000256" key="38">
    <source>
        <dbReference type="ARBA" id="ARBA00048088"/>
    </source>
</evidence>
<evidence type="ECO:0000256" key="19">
    <source>
        <dbReference type="ARBA" id="ARBA00023098"/>
    </source>
</evidence>
<dbReference type="GO" id="GO:0050660">
    <property type="term" value="F:flavin adenine dinucleotide binding"/>
    <property type="evidence" value="ECO:0007669"/>
    <property type="project" value="InterPro"/>
</dbReference>
<sequence>MPERICVVGAGASGLTATKTCLENGLQVVCFEKSCDIGGLWRYKPQPCPGESTVMKNTTINTSKEMTAFSDFVPPPEMPNFMSHAQMLAYFRSYANHFHLLQHIRLSHEVRRIERDEKYEETGRWNVTYCIINDNTTQTEKFEGILLCCGHHTIPYWPEPFPGQDKFRGEIIHSHDYREPFPYINKTVVLIGIGNSSGDIAVDLSRISKEVYISTRSGTWVIGRTWDKGEPIDLVFVSRCMQTVTKIVPSWLVNKSYEKKLNLQFDHGRYGLKPKHQALAQHATINDELPGRIACGTVIIKPNVARFTEHDVIFEDGTAVCNVDAVIFGTGYSFQFPIVEDGNLIPVTDNKVDLYLHIFPLQLSPK</sequence>
<evidence type="ECO:0000256" key="30">
    <source>
        <dbReference type="ARBA" id="ARBA00045957"/>
    </source>
</evidence>
<dbReference type="EMBL" id="ADBV01001296">
    <property type="protein sequence ID" value="EJW85135.1"/>
    <property type="molecule type" value="Genomic_DNA"/>
</dbReference>
<dbReference type="PIRSF" id="PIRSF000332">
    <property type="entry name" value="FMO"/>
    <property type="match status" value="1"/>
</dbReference>
<reference evidence="45" key="1">
    <citation type="submission" date="2012-08" db="EMBL/GenBank/DDBJ databases">
        <title>The Genome Sequence of Wuchereria bancrofti.</title>
        <authorList>
            <person name="Nutman T.B."/>
            <person name="Fink D.L."/>
            <person name="Russ C."/>
            <person name="Young S."/>
            <person name="Zeng Q."/>
            <person name="Koehrsen M."/>
            <person name="Alvarado L."/>
            <person name="Berlin A."/>
            <person name="Chapman S.B."/>
            <person name="Chen Z."/>
            <person name="Freedman E."/>
            <person name="Gellesch M."/>
            <person name="Goldberg J."/>
            <person name="Griggs A."/>
            <person name="Gujja S."/>
            <person name="Heilman E.R."/>
            <person name="Heiman D."/>
            <person name="Hepburn T."/>
            <person name="Howarth C."/>
            <person name="Jen D."/>
            <person name="Larson L."/>
            <person name="Lewis B."/>
            <person name="Mehta T."/>
            <person name="Park D."/>
            <person name="Pearson M."/>
            <person name="Roberts A."/>
            <person name="Saif S."/>
            <person name="Shea T."/>
            <person name="Shenoy N."/>
            <person name="Sisk P."/>
            <person name="Stolte C."/>
            <person name="Sykes S."/>
            <person name="Walk T."/>
            <person name="White J."/>
            <person name="Yandava C."/>
            <person name="Haas B."/>
            <person name="Henn M.R."/>
            <person name="Nusbaum C."/>
            <person name="Birren B."/>
        </authorList>
    </citation>
    <scope>NUCLEOTIDE SEQUENCE [LARGE SCALE GENOMIC DNA]</scope>
    <source>
        <strain evidence="45">NA</strain>
    </source>
</reference>
<evidence type="ECO:0000256" key="28">
    <source>
        <dbReference type="ARBA" id="ARBA00034561"/>
    </source>
</evidence>
<evidence type="ECO:0000256" key="7">
    <source>
        <dbReference type="ARBA" id="ARBA00019213"/>
    </source>
</evidence>
<evidence type="ECO:0000256" key="24">
    <source>
        <dbReference type="ARBA" id="ARBA00033301"/>
    </source>
</evidence>
<evidence type="ECO:0000256" key="23">
    <source>
        <dbReference type="ARBA" id="ARBA00033213"/>
    </source>
</evidence>
<keyword evidence="10" id="KW-0285">Flavoprotein</keyword>
<keyword evidence="9" id="KW-0597">Phosphoprotein</keyword>
<evidence type="ECO:0000256" key="33">
    <source>
        <dbReference type="ARBA" id="ARBA00047574"/>
    </source>
</evidence>
<dbReference type="GO" id="GO:0004499">
    <property type="term" value="F:N,N-dimethylaniline monooxygenase activity"/>
    <property type="evidence" value="ECO:0007669"/>
    <property type="project" value="InterPro"/>
</dbReference>
<evidence type="ECO:0000256" key="21">
    <source>
        <dbReference type="ARBA" id="ARBA00029725"/>
    </source>
</evidence>
<dbReference type="PANTHER" id="PTHR23023">
    <property type="entry name" value="DIMETHYLANILINE MONOOXYGENASE"/>
    <property type="match status" value="1"/>
</dbReference>
<dbReference type="EC" id="1.14.13.8" evidence="6"/>
<feature type="non-terminal residue" evidence="44">
    <location>
        <position position="366"/>
    </location>
</feature>
<dbReference type="InterPro" id="IPR036188">
    <property type="entry name" value="FAD/NAD-bd_sf"/>
</dbReference>
<dbReference type="GO" id="GO:0006629">
    <property type="term" value="P:lipid metabolic process"/>
    <property type="evidence" value="ECO:0007669"/>
    <property type="project" value="UniProtKB-KW"/>
</dbReference>
<comment type="catalytic activity">
    <reaction evidence="31">
        <text>hypotaurine + NADH + O2 + H(+) = taurine + NAD(+) + H2O</text>
        <dbReference type="Rhea" id="RHEA:74111"/>
        <dbReference type="ChEBI" id="CHEBI:15377"/>
        <dbReference type="ChEBI" id="CHEBI:15378"/>
        <dbReference type="ChEBI" id="CHEBI:15379"/>
        <dbReference type="ChEBI" id="CHEBI:57540"/>
        <dbReference type="ChEBI" id="CHEBI:57853"/>
        <dbReference type="ChEBI" id="CHEBI:57945"/>
        <dbReference type="ChEBI" id="CHEBI:507393"/>
        <dbReference type="EC" id="1.14.13.8"/>
    </reaction>
    <physiologicalReaction direction="left-to-right" evidence="31">
        <dbReference type="Rhea" id="RHEA:74112"/>
    </physiologicalReaction>
</comment>
<dbReference type="GO" id="GO:0016174">
    <property type="term" value="F:NAD(P)H oxidase H2O2-forming activity"/>
    <property type="evidence" value="ECO:0007669"/>
    <property type="project" value="UniProtKB-EC"/>
</dbReference>
<evidence type="ECO:0000256" key="16">
    <source>
        <dbReference type="ARBA" id="ARBA00022989"/>
    </source>
</evidence>
<dbReference type="InterPro" id="IPR020946">
    <property type="entry name" value="Flavin_mOase-like"/>
</dbReference>
<evidence type="ECO:0000256" key="42">
    <source>
        <dbReference type="ARBA" id="ARBA00049443"/>
    </source>
</evidence>
<comment type="catalytic activity">
    <reaction evidence="32">
        <text>hexan-3-one + NADPH + O2 + H(+) = propyl propanoate + NADP(+) + H2O</text>
        <dbReference type="Rhea" id="RHEA:54848"/>
        <dbReference type="ChEBI" id="CHEBI:15377"/>
        <dbReference type="ChEBI" id="CHEBI:15378"/>
        <dbReference type="ChEBI" id="CHEBI:15379"/>
        <dbReference type="ChEBI" id="CHEBI:57783"/>
        <dbReference type="ChEBI" id="CHEBI:58349"/>
        <dbReference type="ChEBI" id="CHEBI:89828"/>
        <dbReference type="ChEBI" id="CHEBI:89891"/>
    </reaction>
    <physiologicalReaction direction="left-to-right" evidence="32">
        <dbReference type="Rhea" id="RHEA:54849"/>
    </physiologicalReaction>
</comment>
<keyword evidence="14" id="KW-0492">Microsome</keyword>
<comment type="similarity">
    <text evidence="4">Belongs to the FMO family.</text>
</comment>
<dbReference type="GO" id="GO:0034899">
    <property type="term" value="F:trimethylamine monooxygenase activity"/>
    <property type="evidence" value="ECO:0007669"/>
    <property type="project" value="UniProtKB-EC"/>
</dbReference>
<dbReference type="EC" id="1.6.3.1" evidence="5"/>
<accession>J9BD93</accession>
<evidence type="ECO:0000256" key="20">
    <source>
        <dbReference type="ARBA" id="ARBA00023136"/>
    </source>
</evidence>
<evidence type="ECO:0000256" key="13">
    <source>
        <dbReference type="ARBA" id="ARBA00022827"/>
    </source>
</evidence>
<dbReference type="PRINTS" id="PR01125">
    <property type="entry name" value="FMOXYGENASE5"/>
</dbReference>
<evidence type="ECO:0000256" key="41">
    <source>
        <dbReference type="ARBA" id="ARBA00048990"/>
    </source>
</evidence>
<comment type="catalytic activity">
    <reaction evidence="35">
        <text>NADPH + O2 + H(+) = H2O2 + NADP(+)</text>
        <dbReference type="Rhea" id="RHEA:11260"/>
        <dbReference type="ChEBI" id="CHEBI:15378"/>
        <dbReference type="ChEBI" id="CHEBI:15379"/>
        <dbReference type="ChEBI" id="CHEBI:16240"/>
        <dbReference type="ChEBI" id="CHEBI:57783"/>
        <dbReference type="ChEBI" id="CHEBI:58349"/>
        <dbReference type="EC" id="1.6.3.1"/>
    </reaction>
    <physiologicalReaction direction="left-to-right" evidence="35">
        <dbReference type="Rhea" id="RHEA:11261"/>
    </physiologicalReaction>
</comment>
<evidence type="ECO:0000256" key="14">
    <source>
        <dbReference type="ARBA" id="ARBA00022848"/>
    </source>
</evidence>
<evidence type="ECO:0000256" key="9">
    <source>
        <dbReference type="ARBA" id="ARBA00022553"/>
    </source>
</evidence>
<evidence type="ECO:0000256" key="5">
    <source>
        <dbReference type="ARBA" id="ARBA00012698"/>
    </source>
</evidence>
<dbReference type="PRINTS" id="PR00370">
    <property type="entry name" value="FMOXYGENASE"/>
</dbReference>
<comment type="catalytic activity">
    <reaction evidence="36">
        <text>hexan-3-one + NADPH + O2 + H(+) = ethyl butanoate + NADP(+) + H2O</text>
        <dbReference type="Rhea" id="RHEA:54844"/>
        <dbReference type="ChEBI" id="CHEBI:15377"/>
        <dbReference type="ChEBI" id="CHEBI:15378"/>
        <dbReference type="ChEBI" id="CHEBI:15379"/>
        <dbReference type="ChEBI" id="CHEBI:57783"/>
        <dbReference type="ChEBI" id="CHEBI:58349"/>
        <dbReference type="ChEBI" id="CHEBI:88764"/>
        <dbReference type="ChEBI" id="CHEBI:89891"/>
    </reaction>
    <physiologicalReaction direction="left-to-right" evidence="36">
        <dbReference type="Rhea" id="RHEA:54845"/>
    </physiologicalReaction>
</comment>
<evidence type="ECO:0000256" key="36">
    <source>
        <dbReference type="ARBA" id="ARBA00047977"/>
    </source>
</evidence>
<evidence type="ECO:0000256" key="12">
    <source>
        <dbReference type="ARBA" id="ARBA00022824"/>
    </source>
</evidence>
<evidence type="ECO:0000256" key="10">
    <source>
        <dbReference type="ARBA" id="ARBA00022630"/>
    </source>
</evidence>
<comment type="catalytic activity">
    <reaction evidence="34">
        <text>sulcatone + NADPH + O2 + H(+) = 4-methylpent-3-en-1-yl acetate + NADP(+) + H2O</text>
        <dbReference type="Rhea" id="RHEA:54864"/>
        <dbReference type="ChEBI" id="CHEBI:15377"/>
        <dbReference type="ChEBI" id="CHEBI:15378"/>
        <dbReference type="ChEBI" id="CHEBI:15379"/>
        <dbReference type="ChEBI" id="CHEBI:16310"/>
        <dbReference type="ChEBI" id="CHEBI:57783"/>
        <dbReference type="ChEBI" id="CHEBI:58349"/>
        <dbReference type="ChEBI" id="CHEBI:138373"/>
    </reaction>
    <physiologicalReaction direction="left-to-right" evidence="34">
        <dbReference type="Rhea" id="RHEA:54865"/>
    </physiologicalReaction>
</comment>
<organism evidence="44 45">
    <name type="scientific">Wuchereria bancrofti</name>
    <dbReference type="NCBI Taxonomy" id="6293"/>
    <lineage>
        <taxon>Eukaryota</taxon>
        <taxon>Metazoa</taxon>
        <taxon>Ecdysozoa</taxon>
        <taxon>Nematoda</taxon>
        <taxon>Chromadorea</taxon>
        <taxon>Rhabditida</taxon>
        <taxon>Spirurina</taxon>
        <taxon>Spiruromorpha</taxon>
        <taxon>Filarioidea</taxon>
        <taxon>Onchocercidae</taxon>
        <taxon>Wuchereria</taxon>
    </lineage>
</organism>
<dbReference type="SUPFAM" id="SSF51905">
    <property type="entry name" value="FAD/NAD(P)-binding domain"/>
    <property type="match status" value="1"/>
</dbReference>
<comment type="catalytic activity">
    <reaction evidence="40">
        <text>(2E)-geranial + NADPH + O2 + H(+) = (1E)-2,6-dimethylhepta-1,5-dien-1-yl formate + NADP(+) + H2O</text>
        <dbReference type="Rhea" id="RHEA:54860"/>
        <dbReference type="ChEBI" id="CHEBI:15377"/>
        <dbReference type="ChEBI" id="CHEBI:15378"/>
        <dbReference type="ChEBI" id="CHEBI:15379"/>
        <dbReference type="ChEBI" id="CHEBI:16980"/>
        <dbReference type="ChEBI" id="CHEBI:57783"/>
        <dbReference type="ChEBI" id="CHEBI:58349"/>
        <dbReference type="ChEBI" id="CHEBI:138375"/>
    </reaction>
    <physiologicalReaction direction="left-to-right" evidence="40">
        <dbReference type="Rhea" id="RHEA:54861"/>
    </physiologicalReaction>
</comment>
<evidence type="ECO:0000256" key="26">
    <source>
        <dbReference type="ARBA" id="ARBA00034536"/>
    </source>
</evidence>
<evidence type="ECO:0000256" key="11">
    <source>
        <dbReference type="ARBA" id="ARBA00022692"/>
    </source>
</evidence>
<keyword evidence="13" id="KW-0274">FAD</keyword>
<evidence type="ECO:0000256" key="18">
    <source>
        <dbReference type="ARBA" id="ARBA00023033"/>
    </source>
</evidence>
<evidence type="ECO:0000256" key="3">
    <source>
        <dbReference type="ARBA" id="ARBA00004524"/>
    </source>
</evidence>
<keyword evidence="16" id="KW-1133">Transmembrane helix</keyword>
<protein>
    <recommendedName>
        <fullName evidence="26">Flavin-containing monooxygenase 1</fullName>
        <ecNumber evidence="25">1.14.13.148</ecNumber>
        <ecNumber evidence="6">1.14.13.8</ecNumber>
        <ecNumber evidence="5">1.6.3.1</ecNumber>
    </recommendedName>
    <alternativeName>
        <fullName evidence="28">Dimethylaniline monooxygenase [N-oxide-forming] 1</fullName>
    </alternativeName>
    <alternativeName>
        <fullName evidence="24">Dimethylaniline monooxygenase [N-oxide-forming] 5</fullName>
    </alternativeName>
    <alternativeName>
        <fullName evidence="21">Dimethylaniline oxidase 1</fullName>
    </alternativeName>
    <alternativeName>
        <fullName evidence="22">Dimethylaniline oxidase 5</fullName>
    </alternativeName>
    <alternativeName>
        <fullName evidence="7">Flavin-containing monooxygenase 5</fullName>
    </alternativeName>
    <alternativeName>
        <fullName evidence="23">NADPH oxidase</fullName>
    </alternativeName>
    <alternativeName>
        <fullName evidence="27">Trimethylamine monooxygenase</fullName>
    </alternativeName>
</protein>
<keyword evidence="11" id="KW-0812">Transmembrane</keyword>
<keyword evidence="15" id="KW-0521">NADP</keyword>
<comment type="catalytic activity">
    <reaction evidence="38">
        <text>trimethylamine + NADPH + O2 = trimethylamine N-oxide + NADP(+) + H2O</text>
        <dbReference type="Rhea" id="RHEA:31979"/>
        <dbReference type="ChEBI" id="CHEBI:15377"/>
        <dbReference type="ChEBI" id="CHEBI:15379"/>
        <dbReference type="ChEBI" id="CHEBI:15724"/>
        <dbReference type="ChEBI" id="CHEBI:57783"/>
        <dbReference type="ChEBI" id="CHEBI:58349"/>
        <dbReference type="ChEBI" id="CHEBI:58389"/>
        <dbReference type="EC" id="1.14.13.148"/>
    </reaction>
    <physiologicalReaction direction="left-to-right" evidence="38">
        <dbReference type="Rhea" id="RHEA:31980"/>
    </physiologicalReaction>
</comment>